<gene>
    <name evidence="2" type="ORF">GCM10007907_06470</name>
</gene>
<feature type="chain" id="PRO_5047482953" evidence="1">
    <location>
        <begin position="23"/>
        <end position="168"/>
    </location>
</feature>
<sequence>MTYLRLPCCCLFALLGYGTAHAGPADNLRAGSIAVLPLNLEPPAAYERTPAYVVSPIFRTYVEPMAQGRPLQDINSSDPNLANEQLVRSLEIRALAAASNSEVCLNRQGGDATGGGIRWSLNDGFGFYLQGKGFKQLQRLLKHNKITGICPPGDPSPMCKTLPKQVCD</sequence>
<proteinExistence type="predicted"/>
<protein>
    <submittedName>
        <fullName evidence="2">Uncharacterized protein</fullName>
    </submittedName>
</protein>
<name>A0ABQ5YBQ2_9NEIS</name>
<keyword evidence="3" id="KW-1185">Reference proteome</keyword>
<keyword evidence="1" id="KW-0732">Signal</keyword>
<evidence type="ECO:0000256" key="1">
    <source>
        <dbReference type="SAM" id="SignalP"/>
    </source>
</evidence>
<dbReference type="Proteomes" id="UP001156706">
    <property type="component" value="Unassembled WGS sequence"/>
</dbReference>
<comment type="caution">
    <text evidence="2">The sequence shown here is derived from an EMBL/GenBank/DDBJ whole genome shotgun (WGS) entry which is preliminary data.</text>
</comment>
<dbReference type="EMBL" id="BSOG01000001">
    <property type="protein sequence ID" value="GLR11857.1"/>
    <property type="molecule type" value="Genomic_DNA"/>
</dbReference>
<accession>A0ABQ5YBQ2</accession>
<evidence type="ECO:0000313" key="3">
    <source>
        <dbReference type="Proteomes" id="UP001156706"/>
    </source>
</evidence>
<organism evidence="2 3">
    <name type="scientific">Chitinimonas prasina</name>
    <dbReference type="NCBI Taxonomy" id="1434937"/>
    <lineage>
        <taxon>Bacteria</taxon>
        <taxon>Pseudomonadati</taxon>
        <taxon>Pseudomonadota</taxon>
        <taxon>Betaproteobacteria</taxon>
        <taxon>Neisseriales</taxon>
        <taxon>Chitinibacteraceae</taxon>
        <taxon>Chitinimonas</taxon>
    </lineage>
</organism>
<reference evidence="3" key="1">
    <citation type="journal article" date="2019" name="Int. J. Syst. Evol. Microbiol.">
        <title>The Global Catalogue of Microorganisms (GCM) 10K type strain sequencing project: providing services to taxonomists for standard genome sequencing and annotation.</title>
        <authorList>
            <consortium name="The Broad Institute Genomics Platform"/>
            <consortium name="The Broad Institute Genome Sequencing Center for Infectious Disease"/>
            <person name="Wu L."/>
            <person name="Ma J."/>
        </authorList>
    </citation>
    <scope>NUCLEOTIDE SEQUENCE [LARGE SCALE GENOMIC DNA]</scope>
    <source>
        <strain evidence="3">NBRC 110044</strain>
    </source>
</reference>
<dbReference type="RefSeq" id="WP_284194999.1">
    <property type="nucleotide sequence ID" value="NZ_BSOG01000001.1"/>
</dbReference>
<feature type="signal peptide" evidence="1">
    <location>
        <begin position="1"/>
        <end position="22"/>
    </location>
</feature>
<evidence type="ECO:0000313" key="2">
    <source>
        <dbReference type="EMBL" id="GLR11857.1"/>
    </source>
</evidence>